<protein>
    <recommendedName>
        <fullName evidence="1">Heterokaryon incompatibility domain-containing protein</fullName>
    </recommendedName>
</protein>
<dbReference type="eggNOG" id="ENOG502SUZ5">
    <property type="taxonomic scope" value="Eukaryota"/>
</dbReference>
<accession>W6ZZ01</accession>
<dbReference type="RefSeq" id="XP_007684519.1">
    <property type="nucleotide sequence ID" value="XM_007686329.1"/>
</dbReference>
<keyword evidence="3" id="KW-1185">Reference proteome</keyword>
<dbReference type="HOGENOM" id="CLU_004184_6_0_1"/>
<name>W6ZZ01_COCMI</name>
<dbReference type="PANTHER" id="PTHR24148:SF73">
    <property type="entry name" value="HET DOMAIN PROTEIN (AFU_ORTHOLOGUE AFUA_8G01020)"/>
    <property type="match status" value="1"/>
</dbReference>
<dbReference type="Proteomes" id="UP000054032">
    <property type="component" value="Unassembled WGS sequence"/>
</dbReference>
<dbReference type="PANTHER" id="PTHR24148">
    <property type="entry name" value="ANKYRIN REPEAT DOMAIN-CONTAINING PROTEIN 39 HOMOLOG-RELATED"/>
    <property type="match status" value="1"/>
</dbReference>
<dbReference type="GeneID" id="19122367"/>
<sequence length="240" mass="27596">MEPWELLCDEPQPVNDSEHLTEFAYEPLISPQGCIRLIDILELSTDGTIICSMKEKQFYLNESSYNALSYCWGPSKPLYPIIINNKVLHIRGNLRDFMYYARTAHEDACHDIWIDAICINQLGLAERNIQVSQMHHIFSNASAVYAWIGNWDTTFSPAFQRLEYPDVEIPETRNNNSIVNISMELLFARDYWSQMWIVQENILASNIRLLCGSKSIPWNTLSVVIARSQDSHHRALGGLS</sequence>
<feature type="domain" description="Heterokaryon incompatibility" evidence="1">
    <location>
        <begin position="65"/>
        <end position="200"/>
    </location>
</feature>
<dbReference type="InterPro" id="IPR010730">
    <property type="entry name" value="HET"/>
</dbReference>
<dbReference type="Pfam" id="PF06985">
    <property type="entry name" value="HET"/>
    <property type="match status" value="1"/>
</dbReference>
<dbReference type="InterPro" id="IPR052895">
    <property type="entry name" value="HetReg/Transcr_Mod"/>
</dbReference>
<gene>
    <name evidence="2" type="ORF">COCMIDRAFT_33630</name>
</gene>
<dbReference type="AlphaFoldDB" id="W6ZZ01"/>
<evidence type="ECO:0000313" key="2">
    <source>
        <dbReference type="EMBL" id="EUC48956.1"/>
    </source>
</evidence>
<dbReference type="OrthoDB" id="3773119at2759"/>
<organism evidence="2 3">
    <name type="scientific">Bipolaris oryzae ATCC 44560</name>
    <dbReference type="NCBI Taxonomy" id="930090"/>
    <lineage>
        <taxon>Eukaryota</taxon>
        <taxon>Fungi</taxon>
        <taxon>Dikarya</taxon>
        <taxon>Ascomycota</taxon>
        <taxon>Pezizomycotina</taxon>
        <taxon>Dothideomycetes</taxon>
        <taxon>Pleosporomycetidae</taxon>
        <taxon>Pleosporales</taxon>
        <taxon>Pleosporineae</taxon>
        <taxon>Pleosporaceae</taxon>
        <taxon>Bipolaris</taxon>
    </lineage>
</organism>
<dbReference type="EMBL" id="KI963936">
    <property type="protein sequence ID" value="EUC48956.1"/>
    <property type="molecule type" value="Genomic_DNA"/>
</dbReference>
<dbReference type="KEGG" id="bor:COCMIDRAFT_33630"/>
<evidence type="ECO:0000259" key="1">
    <source>
        <dbReference type="Pfam" id="PF06985"/>
    </source>
</evidence>
<reference evidence="2 3" key="1">
    <citation type="journal article" date="2013" name="PLoS Genet.">
        <title>Comparative genome structure, secondary metabolite, and effector coding capacity across Cochliobolus pathogens.</title>
        <authorList>
            <person name="Condon B.J."/>
            <person name="Leng Y."/>
            <person name="Wu D."/>
            <person name="Bushley K.E."/>
            <person name="Ohm R.A."/>
            <person name="Otillar R."/>
            <person name="Martin J."/>
            <person name="Schackwitz W."/>
            <person name="Grimwood J."/>
            <person name="MohdZainudin N."/>
            <person name="Xue C."/>
            <person name="Wang R."/>
            <person name="Manning V.A."/>
            <person name="Dhillon B."/>
            <person name="Tu Z.J."/>
            <person name="Steffenson B.J."/>
            <person name="Salamov A."/>
            <person name="Sun H."/>
            <person name="Lowry S."/>
            <person name="LaButti K."/>
            <person name="Han J."/>
            <person name="Copeland A."/>
            <person name="Lindquist E."/>
            <person name="Barry K."/>
            <person name="Schmutz J."/>
            <person name="Baker S.E."/>
            <person name="Ciuffetti L.M."/>
            <person name="Grigoriev I.V."/>
            <person name="Zhong S."/>
            <person name="Turgeon B.G."/>
        </authorList>
    </citation>
    <scope>NUCLEOTIDE SEQUENCE [LARGE SCALE GENOMIC DNA]</scope>
    <source>
        <strain evidence="2 3">ATCC 44560</strain>
    </source>
</reference>
<proteinExistence type="predicted"/>
<evidence type="ECO:0000313" key="3">
    <source>
        <dbReference type="Proteomes" id="UP000054032"/>
    </source>
</evidence>